<protein>
    <recommendedName>
        <fullName evidence="3">Outer membrane protein assembly factor BamA</fullName>
    </recommendedName>
</protein>
<dbReference type="RefSeq" id="WP_089685238.1">
    <property type="nucleotide sequence ID" value="NZ_FNFO01000008.1"/>
</dbReference>
<gene>
    <name evidence="1" type="ORF">SAMN05421823_108236</name>
</gene>
<dbReference type="Proteomes" id="UP000198510">
    <property type="component" value="Unassembled WGS sequence"/>
</dbReference>
<reference evidence="1 2" key="1">
    <citation type="submission" date="2016-10" db="EMBL/GenBank/DDBJ databases">
        <authorList>
            <person name="de Groot N.N."/>
        </authorList>
    </citation>
    <scope>NUCLEOTIDE SEQUENCE [LARGE SCALE GENOMIC DNA]</scope>
    <source>
        <strain evidence="1 2">DSM 25186</strain>
    </source>
</reference>
<sequence length="655" mass="75207">MRTTRSIPYFFILLGGLLAGLSAGVCRAQSPESPAVWVWPYRTDTILFIPFPDTLLAEQDSVRLYAESKQLQDAAADSLAWEQNREFYEHMQAWFYKRKVTRWIFDALFQNPGPVVGSQPVQPDPTPVSTYEQYNGMIIRRIDVQRLDVFGPSVNDTARVGKGFIAKLGNRLHLDTRRHVIRGDLLVSRGEPFDAIKIRDSERLLRQSSYLLDSRIIPITTEFSDSIDLLVVTQDVWTINAEGALNGSGGSLKLSDNNILGFAHQLSQQVSYSRAYGWGYAGQYRVPYVGRSLVTIQADFISRWDQKYMGIQAGRRFLTPSTRYAGNIEVGRQRLLAQLADDTTGIRIPYTYNLADMWLGRAFRFGFGSHAFRERARLVVAGRIIGQDFTERPIVREDTNLFFQHRLTMLGSIGYSDRSYYRDVLIYGFGRTEDVPYGTAATFTFGAEQTEFGYRPYVGGRFANGEYHDFGYFYWNIGAGSFFRQQRAEQAALDTKVFYFTPLMHLKRYQFRQFVTLRSLWGFNRFEQEWLEMRGISGITRGNLRGNKRVVANLESVLFTPYNLLGFRIALFGFADFGMVALEKTSLFQTPVYQGYGLGVRIRNEHLQFNTFQFRLAWYPNFPNNSIPLRTSFSGIPTLRLEDFDIGAPQILTYW</sequence>
<dbReference type="Gene3D" id="3.10.20.310">
    <property type="entry name" value="membrane protein fhac"/>
    <property type="match status" value="1"/>
</dbReference>
<dbReference type="OrthoDB" id="609711at2"/>
<evidence type="ECO:0000313" key="2">
    <source>
        <dbReference type="Proteomes" id="UP000198510"/>
    </source>
</evidence>
<evidence type="ECO:0008006" key="3">
    <source>
        <dbReference type="Google" id="ProtNLM"/>
    </source>
</evidence>
<accession>A0A1G9NBA6</accession>
<dbReference type="EMBL" id="FNFO01000008">
    <property type="protein sequence ID" value="SDL83663.1"/>
    <property type="molecule type" value="Genomic_DNA"/>
</dbReference>
<organism evidence="1 2">
    <name type="scientific">Catalinimonas alkaloidigena</name>
    <dbReference type="NCBI Taxonomy" id="1075417"/>
    <lineage>
        <taxon>Bacteria</taxon>
        <taxon>Pseudomonadati</taxon>
        <taxon>Bacteroidota</taxon>
        <taxon>Cytophagia</taxon>
        <taxon>Cytophagales</taxon>
        <taxon>Catalimonadaceae</taxon>
        <taxon>Catalinimonas</taxon>
    </lineage>
</organism>
<proteinExistence type="predicted"/>
<dbReference type="STRING" id="1075417.SAMN05421823_108236"/>
<keyword evidence="2" id="KW-1185">Reference proteome</keyword>
<dbReference type="AlphaFoldDB" id="A0A1G9NBA6"/>
<evidence type="ECO:0000313" key="1">
    <source>
        <dbReference type="EMBL" id="SDL83663.1"/>
    </source>
</evidence>
<name>A0A1G9NBA6_9BACT</name>